<evidence type="ECO:0000256" key="1">
    <source>
        <dbReference type="SAM" id="MobiDB-lite"/>
    </source>
</evidence>
<gene>
    <name evidence="2" type="ORF">PSALAMII_LOCUS7704</name>
</gene>
<reference evidence="2" key="1">
    <citation type="submission" date="2021-07" db="EMBL/GenBank/DDBJ databases">
        <authorList>
            <person name="Branca A.L. A."/>
        </authorList>
    </citation>
    <scope>NUCLEOTIDE SEQUENCE</scope>
</reference>
<dbReference type="OrthoDB" id="3980126at2759"/>
<dbReference type="AlphaFoldDB" id="A0A9W4JNE6"/>
<dbReference type="Proteomes" id="UP001152592">
    <property type="component" value="Unassembled WGS sequence"/>
</dbReference>
<dbReference type="InterPro" id="IPR022198">
    <property type="entry name" value="DUF3723"/>
</dbReference>
<dbReference type="EMBL" id="CAJVPD010000255">
    <property type="protein sequence ID" value="CAG8401262.1"/>
    <property type="molecule type" value="Genomic_DNA"/>
</dbReference>
<comment type="caution">
    <text evidence="2">The sequence shown here is derived from an EMBL/GenBank/DDBJ whole genome shotgun (WGS) entry which is preliminary data.</text>
</comment>
<protein>
    <submittedName>
        <fullName evidence="2">Uncharacterized protein</fullName>
    </submittedName>
</protein>
<dbReference type="Pfam" id="PF12520">
    <property type="entry name" value="DUF3723"/>
    <property type="match status" value="1"/>
</dbReference>
<evidence type="ECO:0000313" key="2">
    <source>
        <dbReference type="EMBL" id="CAG8401262.1"/>
    </source>
</evidence>
<feature type="compositionally biased region" description="Polar residues" evidence="1">
    <location>
        <begin position="427"/>
        <end position="444"/>
    </location>
</feature>
<evidence type="ECO:0000313" key="3">
    <source>
        <dbReference type="Proteomes" id="UP001152592"/>
    </source>
</evidence>
<accession>A0A9W4JNE6</accession>
<organism evidence="2 3">
    <name type="scientific">Penicillium salamii</name>
    <dbReference type="NCBI Taxonomy" id="1612424"/>
    <lineage>
        <taxon>Eukaryota</taxon>
        <taxon>Fungi</taxon>
        <taxon>Dikarya</taxon>
        <taxon>Ascomycota</taxon>
        <taxon>Pezizomycotina</taxon>
        <taxon>Eurotiomycetes</taxon>
        <taxon>Eurotiomycetidae</taxon>
        <taxon>Eurotiales</taxon>
        <taxon>Aspergillaceae</taxon>
        <taxon>Penicillium</taxon>
    </lineage>
</organism>
<sequence>MPRLTQAQVEVAERDLFTNKNARFRGSACVDIDRLKFERSFRRQMNDGQNIYRLRQIIKTQGCRRLPSEYHVPVLIEACDWEERVRLRRTEDSLPQLDVDIGYQLRAQDHENLITAARKTLRPGNRCGINSDSWLQDNFLRSLQERFPNDRRPADGLIYQRIRYYEGHLGSPRNDLAASDWWAVLERVSGSKKGRYLKSFLKHPRFPDAFDQLLPIEGLWEGMSIGVLHKLKAMRCDEARQPIICYLNLIRETFLHLMGANSDLLSLVDGVTVRLLRSRAPKVSDTDLKFLERRMNLENFDIPEADTKDEILFRYIEEPNLRRNIWNRLKDISYPIPTLETFFKDRLWLEVGQNVMQQLIKRDPNPDRRLTIDESLGEMYNTSVPMSIPFRQHHIRSQLFELWRFSLQYGFEIAGPAYQRRIPRSARGSQRQQLPGLTTRSNGPDRSVLRQHFFWLAREQNFDVSVAEGIQIGPIQLPSILACDFPEDSEDVAIGRRHGKPYMDSADADCYALSQEVLAEPWL</sequence>
<feature type="region of interest" description="Disordered" evidence="1">
    <location>
        <begin position="424"/>
        <end position="445"/>
    </location>
</feature>
<name>A0A9W4JNE6_9EURO</name>
<proteinExistence type="predicted"/>